<gene>
    <name evidence="3" type="ORF">MJAP1_000053</name>
</gene>
<protein>
    <recommendedName>
        <fullName evidence="2">PH domain-containing protein</fullName>
    </recommendedName>
</protein>
<dbReference type="GO" id="GO:1902657">
    <property type="term" value="P:protein localization to prospore membrane"/>
    <property type="evidence" value="ECO:0007669"/>
    <property type="project" value="InterPro"/>
</dbReference>
<feature type="domain" description="PH" evidence="2">
    <location>
        <begin position="789"/>
        <end position="934"/>
    </location>
</feature>
<feature type="region of interest" description="Disordered" evidence="1">
    <location>
        <begin position="394"/>
        <end position="719"/>
    </location>
</feature>
<dbReference type="GeneID" id="85223702"/>
<evidence type="ECO:0000256" key="1">
    <source>
        <dbReference type="SAM" id="MobiDB-lite"/>
    </source>
</evidence>
<feature type="compositionally biased region" description="Low complexity" evidence="1">
    <location>
        <begin position="440"/>
        <end position="449"/>
    </location>
</feature>
<accession>A0AAF0JDN1</accession>
<feature type="compositionally biased region" description="Polar residues" evidence="1">
    <location>
        <begin position="419"/>
        <end position="438"/>
    </location>
</feature>
<feature type="compositionally biased region" description="Basic and acidic residues" evidence="1">
    <location>
        <begin position="406"/>
        <end position="418"/>
    </location>
</feature>
<evidence type="ECO:0000259" key="2">
    <source>
        <dbReference type="SMART" id="SM00233"/>
    </source>
</evidence>
<dbReference type="InterPro" id="IPR001849">
    <property type="entry name" value="PH_domain"/>
</dbReference>
<feature type="compositionally biased region" description="Pro residues" evidence="1">
    <location>
        <begin position="615"/>
        <end position="628"/>
    </location>
</feature>
<organism evidence="3 4">
    <name type="scientific">Malassezia japonica</name>
    <dbReference type="NCBI Taxonomy" id="223818"/>
    <lineage>
        <taxon>Eukaryota</taxon>
        <taxon>Fungi</taxon>
        <taxon>Dikarya</taxon>
        <taxon>Basidiomycota</taxon>
        <taxon>Ustilaginomycotina</taxon>
        <taxon>Malasseziomycetes</taxon>
        <taxon>Malasseziales</taxon>
        <taxon>Malasseziaceae</taxon>
        <taxon>Malassezia</taxon>
    </lineage>
</organism>
<dbReference type="RefSeq" id="XP_060120008.1">
    <property type="nucleotide sequence ID" value="XM_060264025.1"/>
</dbReference>
<keyword evidence="4" id="KW-1185">Reference proteome</keyword>
<feature type="compositionally biased region" description="Basic residues" evidence="1">
    <location>
        <begin position="688"/>
        <end position="698"/>
    </location>
</feature>
<dbReference type="InterPro" id="IPR057379">
    <property type="entry name" value="PH_SPO71"/>
</dbReference>
<dbReference type="SMART" id="SM00233">
    <property type="entry name" value="PH"/>
    <property type="match status" value="2"/>
</dbReference>
<dbReference type="InterPro" id="IPR039486">
    <property type="entry name" value="Mug56/Spo71_PH"/>
</dbReference>
<sequence>MEERSPDRDACAACLSAAGNAHAEHPLRRMVLGPLPAELVSSSTLLETARRKNIPIDVDEEGGVATLRSRSGEFSGPGRRTRAFFGLSPRPPSVQRSASLRRVLSTGSLSDAFTRRVPPDVPESLAGTQPSPGAPPSMTESPERDPSLLMPHEPSRQMRRDMTPHRGRVRSMSGSSVFSDGQTARYRTYLQRRQPQSPFRHGSDPLRTVSYFSSHSAPPPVASYRSPDYRWLDANTRQELEQEVSVIAGHHRMVGQSFEVGSIFWEALQADTARPETPFVRSPSQRARPRRAWSLSRERGSPAKGGRTRAATFGSISKDRVRGDGFGPMHAGAWEGVSPREVPVPNELTTPGTTPLKVEKPDPLTKVWPVQTPLVQHPDIKVQHRDPEAGLAMVSEEDAGISSRKTSQETSRDAHESPRTSMHSCTSIHSDPTHSVYNQAPESPAAPSAAGGGDVPTLALPESDARADARALTLPDASGPADAPAVHERPPNKLGEPHAWHLQPRRPPADRPRPILVPSGTHYEGRSLHYQDPPTADTIESRDGWDATRKSLQESTPKVPAIPRRSRVMQMLEDELQTSMKQRGRGADLHAPRDQAALPASQEEHESLQATREVPPVPPAPAPAPRPPSSIVSRESESASLVSIPADADGTSAAPLLPSSASGRSSRSRHSSRSTRLPALSRLEPKQLLKKVRPRSGRKVSFAPTATVRSSPDVSTPSLLSVPEDEIASHLAARGESVPVGQGDKSPAPVDEVLSRETEPPLPNAPARRLLMRRAEERSAPLRTVLSPVLKRDRMLVKVQHTPDVGVSETYDTLEARKHDVRSFHWAEYMVVLRPGRLELWSEATIRGRLLGDTELLKLRHVALLEKGTTYLSQYSDIDNLFCLTFPRSVHKQSRTTPTRLFRRTGTVILLFDARTMTTAADWMWILYRELGGAPPPHLFVHIPELSVRVRVPVPDLPSFSAMSDTIKASLDRPAADARLLHYSQMSHTEVVRGVLRLVKAMPNWAWLSERMMARGLKPQLAWRSGTTLNWVKDEITVDGFPRFWSVLVGGLFKSQRRLPTLELVTNLHYPTEALHPNGTRLEEPPAIEGIVWRLRPVSGLMSRVYFSTQESTLFLTRESRAFPPDEFSGLPLDAELETPSMTRKEKLEQHATAFHAHEIVRQQLQIRYCEGFVDLGEVQAIASVGTGVTLCTDLSPTTVEMAAQFRMDAAPVSVAAHTHSVYDYNGTREQIDALLRFPENDGGVGDEGLHDASDRNRVHALRQVDLLLANGRRVSFECISAELAHEWIVRLFQLAIYWNCRRKTDTWMMSSVGQAKPTRAHVLPGALGKHADEIASLSLRYLWNWCVMDGCRAVRYSGRLFWKTQRSHNFTNRYFALCGGALVPFKMMLSMRSATSRQNEGVLYKRLEPPILLRDAYVYTGRISDRATDLPFDEGGPARRGPSQRAGTQQLPRLFRDGLSSYDEDEDCIFVLRVRTSNDSLSANQNAYRLRHKGPTDTGEFIPGLADKMFSEILFRARTVVERDLWVRAISIEIENLARTEPAREERVRARGQVF</sequence>
<feature type="compositionally biased region" description="Basic and acidic residues" evidence="1">
    <location>
        <begin position="153"/>
        <end position="164"/>
    </location>
</feature>
<feature type="compositionally biased region" description="Polar residues" evidence="1">
    <location>
        <begin position="707"/>
        <end position="719"/>
    </location>
</feature>
<feature type="compositionally biased region" description="Low complexity" evidence="1">
    <location>
        <begin position="652"/>
        <end position="665"/>
    </location>
</feature>
<dbReference type="InterPro" id="IPR040345">
    <property type="entry name" value="Mug56/Spo71"/>
</dbReference>
<evidence type="ECO:0000313" key="3">
    <source>
        <dbReference type="EMBL" id="WFD37111.1"/>
    </source>
</evidence>
<feature type="region of interest" description="Disordered" evidence="1">
    <location>
        <begin position="111"/>
        <end position="181"/>
    </location>
</feature>
<dbReference type="Pfam" id="PF23207">
    <property type="entry name" value="PH_SPO71"/>
    <property type="match status" value="1"/>
</dbReference>
<dbReference type="PANTHER" id="PTHR28076">
    <property type="entry name" value="SPORULATION-SPECIFIC PROTEIN 71"/>
    <property type="match status" value="1"/>
</dbReference>
<feature type="region of interest" description="Disordered" evidence="1">
    <location>
        <begin position="274"/>
        <end position="310"/>
    </location>
</feature>
<name>A0AAF0JDN1_9BASI</name>
<dbReference type="Pfam" id="PF15404">
    <property type="entry name" value="PH_4"/>
    <property type="match status" value="1"/>
</dbReference>
<dbReference type="SUPFAM" id="SSF50729">
    <property type="entry name" value="PH domain-like"/>
    <property type="match status" value="1"/>
</dbReference>
<dbReference type="EMBL" id="CP119958">
    <property type="protein sequence ID" value="WFD37111.1"/>
    <property type="molecule type" value="Genomic_DNA"/>
</dbReference>
<feature type="region of interest" description="Disordered" evidence="1">
    <location>
        <begin position="734"/>
        <end position="764"/>
    </location>
</feature>
<dbReference type="PANTHER" id="PTHR28076:SF1">
    <property type="entry name" value="PROSPORE MEMBRANE ADAPTER PROTEIN SPO71"/>
    <property type="match status" value="1"/>
</dbReference>
<evidence type="ECO:0000313" key="4">
    <source>
        <dbReference type="Proteomes" id="UP001217754"/>
    </source>
</evidence>
<feature type="compositionally biased region" description="Basic and acidic residues" evidence="1">
    <location>
        <begin position="485"/>
        <end position="499"/>
    </location>
</feature>
<feature type="region of interest" description="Disordered" evidence="1">
    <location>
        <begin position="1429"/>
        <end position="1450"/>
    </location>
</feature>
<dbReference type="Proteomes" id="UP001217754">
    <property type="component" value="Chromosome 1"/>
</dbReference>
<reference evidence="3" key="1">
    <citation type="submission" date="2023-03" db="EMBL/GenBank/DDBJ databases">
        <title>Mating type loci evolution in Malassezia.</title>
        <authorList>
            <person name="Coelho M.A."/>
        </authorList>
    </citation>
    <scope>NUCLEOTIDE SEQUENCE</scope>
    <source>
        <strain evidence="3">CBS 9431</strain>
    </source>
</reference>
<feature type="compositionally biased region" description="Basic and acidic residues" evidence="1">
    <location>
        <begin position="539"/>
        <end position="552"/>
    </location>
</feature>
<proteinExistence type="predicted"/>
<feature type="compositionally biased region" description="Low complexity" evidence="1">
    <location>
        <begin position="170"/>
        <end position="181"/>
    </location>
</feature>
<feature type="domain" description="PH" evidence="2">
    <location>
        <begin position="1355"/>
        <end position="1538"/>
    </location>
</feature>